<feature type="compositionally biased region" description="Polar residues" evidence="5">
    <location>
        <begin position="609"/>
        <end position="618"/>
    </location>
</feature>
<dbReference type="InterPro" id="IPR050640">
    <property type="entry name" value="Bact_2-comp_sensor_kinase"/>
</dbReference>
<dbReference type="Proteomes" id="UP000306509">
    <property type="component" value="Unassembled WGS sequence"/>
</dbReference>
<dbReference type="InterPro" id="IPR010559">
    <property type="entry name" value="Sig_transdc_His_kin_internal"/>
</dbReference>
<feature type="domain" description="HAMP" evidence="7">
    <location>
        <begin position="317"/>
        <end position="371"/>
    </location>
</feature>
<keyword evidence="3 8" id="KW-0808">Transferase</keyword>
<dbReference type="GO" id="GO:0016020">
    <property type="term" value="C:membrane"/>
    <property type="evidence" value="ECO:0007669"/>
    <property type="project" value="UniProtKB-SubCell"/>
</dbReference>
<feature type="compositionally biased region" description="Basic and acidic residues" evidence="5">
    <location>
        <begin position="597"/>
        <end position="608"/>
    </location>
</feature>
<keyword evidence="6" id="KW-0812">Transmembrane</keyword>
<evidence type="ECO:0000256" key="1">
    <source>
        <dbReference type="ARBA" id="ARBA00004370"/>
    </source>
</evidence>
<keyword evidence="4 8" id="KW-0418">Kinase</keyword>
<keyword evidence="2" id="KW-0597">Phosphoprotein</keyword>
<keyword evidence="6" id="KW-0472">Membrane</keyword>
<keyword evidence="9" id="KW-1185">Reference proteome</keyword>
<dbReference type="CDD" id="cd06225">
    <property type="entry name" value="HAMP"/>
    <property type="match status" value="1"/>
</dbReference>
<dbReference type="Gene3D" id="3.30.565.10">
    <property type="entry name" value="Histidine kinase-like ATPase, C-terminal domain"/>
    <property type="match status" value="1"/>
</dbReference>
<dbReference type="STRING" id="180332.GCA_000797495_03764"/>
<dbReference type="RefSeq" id="WP_138003858.1">
    <property type="nucleotide sequence ID" value="NZ_CAUSDN010000031.1"/>
</dbReference>
<evidence type="ECO:0000259" key="7">
    <source>
        <dbReference type="PROSITE" id="PS50885"/>
    </source>
</evidence>
<keyword evidence="6" id="KW-1133">Transmembrane helix</keyword>
<evidence type="ECO:0000256" key="5">
    <source>
        <dbReference type="SAM" id="MobiDB-lite"/>
    </source>
</evidence>
<evidence type="ECO:0000313" key="9">
    <source>
        <dbReference type="Proteomes" id="UP000306509"/>
    </source>
</evidence>
<dbReference type="Pfam" id="PF02518">
    <property type="entry name" value="HATPase_c"/>
    <property type="match status" value="1"/>
</dbReference>
<comment type="subcellular location">
    <subcellularLocation>
        <location evidence="1">Membrane</location>
    </subcellularLocation>
</comment>
<organism evidence="8 9">
    <name type="scientific">Robinsoniella peoriensis</name>
    <dbReference type="NCBI Taxonomy" id="180332"/>
    <lineage>
        <taxon>Bacteria</taxon>
        <taxon>Bacillati</taxon>
        <taxon>Bacillota</taxon>
        <taxon>Clostridia</taxon>
        <taxon>Lachnospirales</taxon>
        <taxon>Lachnospiraceae</taxon>
        <taxon>Robinsoniella</taxon>
    </lineage>
</organism>
<dbReference type="Gene3D" id="6.10.340.10">
    <property type="match status" value="1"/>
</dbReference>
<accession>A0A4U8Q920</accession>
<sequence>MENQSQNTQKPRSLKSRMLFFIMLCWVIPLLVLFVFMVFSYRNEILEKSEMMLNLGIENVTSTLSQRIDEAITASKKPSYEGVCEKAWRKYRKGETNKNQFYQDINNELKSKFYIDKKFSMFTFYLEGDDEPLCYSANNEFSYLSYMEQIHGEMKDLIEGHSSDAVLRVVDGRIYIVRNMYTVTKYIKFGTLIVELNQDQLFRNIQMDLSVNAAICFNDGEEFVLVGNQDEDASLKYFPALFQKYDKNKDDTIQMDLSNSYKGYLKEKKCRDYNVGVAFLVSKALFYESLYNLYKIIACIILILIPVLMYGVKFLNKQVSIPVSRMIRASEAIEEGQLGTVVEGENMPNAEFSYLMDSFNRMSKQVKYLFDYAYDEKLARRDAKIMALQAQINPHFLNNTLEMMNWQARMSGDTTISKMIESLSTVLDYRMDRAGSRLINLAEELHCADAYFYIISMRFGKRLKVEWKVDDSLLQVKVPRLILQPLLENAVVHGIEQVKNGIIEIQIFHDETKIYVKVFNSGKPMTREDMEKINAILSGSPGSIKAEPGQHTSLGIRNVNERIKLIYGAQYGLSITPGEDGKTESVITLPYEKELDKEEEINRQKAQKELQSTGKIGE</sequence>
<feature type="transmembrane region" description="Helical" evidence="6">
    <location>
        <begin position="20"/>
        <end position="41"/>
    </location>
</feature>
<dbReference type="PANTHER" id="PTHR34220:SF7">
    <property type="entry name" value="SENSOR HISTIDINE KINASE YPDA"/>
    <property type="match status" value="1"/>
</dbReference>
<evidence type="ECO:0000313" key="8">
    <source>
        <dbReference type="EMBL" id="TLC98285.1"/>
    </source>
</evidence>
<dbReference type="PROSITE" id="PS50885">
    <property type="entry name" value="HAMP"/>
    <property type="match status" value="1"/>
</dbReference>
<dbReference type="Pfam" id="PF06580">
    <property type="entry name" value="His_kinase"/>
    <property type="match status" value="1"/>
</dbReference>
<dbReference type="InterPro" id="IPR003660">
    <property type="entry name" value="HAMP_dom"/>
</dbReference>
<name>A0A4U8Q920_9FIRM</name>
<proteinExistence type="predicted"/>
<feature type="region of interest" description="Disordered" evidence="5">
    <location>
        <begin position="597"/>
        <end position="618"/>
    </location>
</feature>
<dbReference type="PANTHER" id="PTHR34220">
    <property type="entry name" value="SENSOR HISTIDINE KINASE YPDA"/>
    <property type="match status" value="1"/>
</dbReference>
<dbReference type="GO" id="GO:0000155">
    <property type="term" value="F:phosphorelay sensor kinase activity"/>
    <property type="evidence" value="ECO:0007669"/>
    <property type="project" value="InterPro"/>
</dbReference>
<reference evidence="8 9" key="1">
    <citation type="journal article" date="2019" name="Anaerobe">
        <title>Detection of Robinsoniella peoriensis in multiple bone samples of a trauma patient.</title>
        <authorList>
            <person name="Schrottner P."/>
            <person name="Hartwich K."/>
            <person name="Bunk B."/>
            <person name="Schober I."/>
            <person name="Helbig S."/>
            <person name="Rudolph W.W."/>
            <person name="Gunzer F."/>
        </authorList>
    </citation>
    <scope>NUCLEOTIDE SEQUENCE [LARGE SCALE GENOMIC DNA]</scope>
    <source>
        <strain evidence="8 9">DSM 106044</strain>
    </source>
</reference>
<evidence type="ECO:0000256" key="3">
    <source>
        <dbReference type="ARBA" id="ARBA00022679"/>
    </source>
</evidence>
<gene>
    <name evidence="8" type="primary">ypdA_36</name>
    <name evidence="8" type="ORF">DSM106044_04800</name>
</gene>
<protein>
    <submittedName>
        <fullName evidence="8">Sensor histidine kinase YpdA</fullName>
        <ecNumber evidence="8">2.7.13.3</ecNumber>
    </submittedName>
</protein>
<dbReference type="SUPFAM" id="SSF55874">
    <property type="entry name" value="ATPase domain of HSP90 chaperone/DNA topoisomerase II/histidine kinase"/>
    <property type="match status" value="1"/>
</dbReference>
<evidence type="ECO:0000256" key="4">
    <source>
        <dbReference type="ARBA" id="ARBA00022777"/>
    </source>
</evidence>
<dbReference type="EMBL" id="QGQD01000097">
    <property type="protein sequence ID" value="TLC98285.1"/>
    <property type="molecule type" value="Genomic_DNA"/>
</dbReference>
<dbReference type="InterPro" id="IPR036890">
    <property type="entry name" value="HATPase_C_sf"/>
</dbReference>
<evidence type="ECO:0000256" key="2">
    <source>
        <dbReference type="ARBA" id="ARBA00022553"/>
    </source>
</evidence>
<feature type="transmembrane region" description="Helical" evidence="6">
    <location>
        <begin position="293"/>
        <end position="312"/>
    </location>
</feature>
<dbReference type="InterPro" id="IPR003594">
    <property type="entry name" value="HATPase_dom"/>
</dbReference>
<evidence type="ECO:0000256" key="6">
    <source>
        <dbReference type="SAM" id="Phobius"/>
    </source>
</evidence>
<dbReference type="EC" id="2.7.13.3" evidence="8"/>
<comment type="caution">
    <text evidence="8">The sequence shown here is derived from an EMBL/GenBank/DDBJ whole genome shotgun (WGS) entry which is preliminary data.</text>
</comment>
<dbReference type="AlphaFoldDB" id="A0A4U8Q920"/>